<gene>
    <name evidence="1" type="ORF">Nepgr_013719</name>
</gene>
<name>A0AAD3XP83_NEPGR</name>
<reference evidence="1" key="1">
    <citation type="submission" date="2023-05" db="EMBL/GenBank/DDBJ databases">
        <title>Nepenthes gracilis genome sequencing.</title>
        <authorList>
            <person name="Fukushima K."/>
        </authorList>
    </citation>
    <scope>NUCLEOTIDE SEQUENCE</scope>
    <source>
        <strain evidence="1">SING2019-196</strain>
    </source>
</reference>
<protein>
    <submittedName>
        <fullName evidence="1">Uncharacterized protein</fullName>
    </submittedName>
</protein>
<sequence>MAGWPFGKMERFHWRSDKCTLQTEGNAGQQISVNKVDRLKESGTRTLRSRTGSKVGSQQFMAKWQDGHLAEWRDSMDGEISALCRWSEMPGTDSNQQS</sequence>
<dbReference type="AlphaFoldDB" id="A0AAD3XP83"/>
<keyword evidence="2" id="KW-1185">Reference proteome</keyword>
<dbReference type="Proteomes" id="UP001279734">
    <property type="component" value="Unassembled WGS sequence"/>
</dbReference>
<comment type="caution">
    <text evidence="1">The sequence shown here is derived from an EMBL/GenBank/DDBJ whole genome shotgun (WGS) entry which is preliminary data.</text>
</comment>
<organism evidence="1 2">
    <name type="scientific">Nepenthes gracilis</name>
    <name type="common">Slender pitcher plant</name>
    <dbReference type="NCBI Taxonomy" id="150966"/>
    <lineage>
        <taxon>Eukaryota</taxon>
        <taxon>Viridiplantae</taxon>
        <taxon>Streptophyta</taxon>
        <taxon>Embryophyta</taxon>
        <taxon>Tracheophyta</taxon>
        <taxon>Spermatophyta</taxon>
        <taxon>Magnoliopsida</taxon>
        <taxon>eudicotyledons</taxon>
        <taxon>Gunneridae</taxon>
        <taxon>Pentapetalae</taxon>
        <taxon>Caryophyllales</taxon>
        <taxon>Nepenthaceae</taxon>
        <taxon>Nepenthes</taxon>
    </lineage>
</organism>
<evidence type="ECO:0000313" key="1">
    <source>
        <dbReference type="EMBL" id="GMH11878.1"/>
    </source>
</evidence>
<accession>A0AAD3XP83</accession>
<evidence type="ECO:0000313" key="2">
    <source>
        <dbReference type="Proteomes" id="UP001279734"/>
    </source>
</evidence>
<proteinExistence type="predicted"/>
<dbReference type="EMBL" id="BSYO01000011">
    <property type="protein sequence ID" value="GMH11878.1"/>
    <property type="molecule type" value="Genomic_DNA"/>
</dbReference>